<dbReference type="InterPro" id="IPR017946">
    <property type="entry name" value="PLC-like_Pdiesterase_TIM-brl"/>
</dbReference>
<protein>
    <recommendedName>
        <fullName evidence="1">glycerophosphodiester phosphodiesterase</fullName>
        <ecNumber evidence="1">3.1.4.46</ecNumber>
    </recommendedName>
</protein>
<evidence type="ECO:0000256" key="5">
    <source>
        <dbReference type="ARBA" id="ARBA00047512"/>
    </source>
</evidence>
<keyword evidence="4" id="KW-0378">Hydrolase</keyword>
<organism evidence="8 9">
    <name type="scientific">Hibiscus sabdariffa</name>
    <name type="common">roselle</name>
    <dbReference type="NCBI Taxonomy" id="183260"/>
    <lineage>
        <taxon>Eukaryota</taxon>
        <taxon>Viridiplantae</taxon>
        <taxon>Streptophyta</taxon>
        <taxon>Embryophyta</taxon>
        <taxon>Tracheophyta</taxon>
        <taxon>Spermatophyta</taxon>
        <taxon>Magnoliopsida</taxon>
        <taxon>eudicotyledons</taxon>
        <taxon>Gunneridae</taxon>
        <taxon>Pentapetalae</taxon>
        <taxon>rosids</taxon>
        <taxon>malvids</taxon>
        <taxon>Malvales</taxon>
        <taxon>Malvaceae</taxon>
        <taxon>Malvoideae</taxon>
        <taxon>Hibiscus</taxon>
    </lineage>
</organism>
<feature type="domain" description="GP-PDE" evidence="7">
    <location>
        <begin position="41"/>
        <end position="162"/>
    </location>
</feature>
<evidence type="ECO:0000256" key="1">
    <source>
        <dbReference type="ARBA" id="ARBA00012247"/>
    </source>
</evidence>
<comment type="caution">
    <text evidence="8">The sequence shown here is derived from an EMBL/GenBank/DDBJ whole genome shotgun (WGS) entry which is preliminary data.</text>
</comment>
<dbReference type="EC" id="3.1.4.46" evidence="1"/>
<evidence type="ECO:0000256" key="2">
    <source>
        <dbReference type="ARBA" id="ARBA00022729"/>
    </source>
</evidence>
<keyword evidence="2 6" id="KW-0732">Signal</keyword>
<keyword evidence="3" id="KW-0319">Glycerol metabolism</keyword>
<gene>
    <name evidence="8" type="ORF">V6N11_066952</name>
</gene>
<dbReference type="PROSITE" id="PS51704">
    <property type="entry name" value="GP_PDE"/>
    <property type="match status" value="1"/>
</dbReference>
<name>A0ABR2SP81_9ROSI</name>
<reference evidence="8 9" key="1">
    <citation type="journal article" date="2024" name="G3 (Bethesda)">
        <title>Genome assembly of Hibiscus sabdariffa L. provides insights into metabolisms of medicinal natural products.</title>
        <authorList>
            <person name="Kim T."/>
        </authorList>
    </citation>
    <scope>NUCLEOTIDE SEQUENCE [LARGE SCALE GENOMIC DNA]</scope>
    <source>
        <strain evidence="8">TK-2024</strain>
        <tissue evidence="8">Old leaves</tissue>
    </source>
</reference>
<evidence type="ECO:0000313" key="9">
    <source>
        <dbReference type="Proteomes" id="UP001396334"/>
    </source>
</evidence>
<evidence type="ECO:0000256" key="3">
    <source>
        <dbReference type="ARBA" id="ARBA00022798"/>
    </source>
</evidence>
<evidence type="ECO:0000256" key="6">
    <source>
        <dbReference type="SAM" id="SignalP"/>
    </source>
</evidence>
<feature type="chain" id="PRO_5047168245" description="glycerophosphodiester phosphodiesterase" evidence="6">
    <location>
        <begin position="18"/>
        <end position="162"/>
    </location>
</feature>
<dbReference type="Proteomes" id="UP001396334">
    <property type="component" value="Unassembled WGS sequence"/>
</dbReference>
<keyword evidence="9" id="KW-1185">Reference proteome</keyword>
<feature type="signal peptide" evidence="6">
    <location>
        <begin position="1"/>
        <end position="17"/>
    </location>
</feature>
<dbReference type="EMBL" id="JBBPBN010000012">
    <property type="protein sequence ID" value="KAK9027108.1"/>
    <property type="molecule type" value="Genomic_DNA"/>
</dbReference>
<dbReference type="PANTHER" id="PTHR43620:SF44">
    <property type="entry name" value="GLYCEROPHOSPHODIESTER PHOSPHODIESTERASE GDPDL6-RELATED"/>
    <property type="match status" value="1"/>
</dbReference>
<comment type="catalytic activity">
    <reaction evidence="5">
        <text>a sn-glycero-3-phosphodiester + H2O = an alcohol + sn-glycerol 3-phosphate + H(+)</text>
        <dbReference type="Rhea" id="RHEA:12969"/>
        <dbReference type="ChEBI" id="CHEBI:15377"/>
        <dbReference type="ChEBI" id="CHEBI:15378"/>
        <dbReference type="ChEBI" id="CHEBI:30879"/>
        <dbReference type="ChEBI" id="CHEBI:57597"/>
        <dbReference type="ChEBI" id="CHEBI:83408"/>
        <dbReference type="EC" id="3.1.4.46"/>
    </reaction>
</comment>
<proteinExistence type="predicted"/>
<dbReference type="Gene3D" id="3.20.20.190">
    <property type="entry name" value="Phosphatidylinositol (PI) phosphodiesterase"/>
    <property type="match status" value="1"/>
</dbReference>
<sequence>MIRILLLFALMVNSSLARNQLQQPEPQAPIKQWLTLSGGPPLVIARGGFSGLFPESSIYANDIVKQLNHTKMALSCNLQLTKDGIGICLSDIRLDSCTNIGTVFPDDSNTYNVNGQQIKGWFAVDFTSDWCKAYRLGQMRSMVDCRYLLSRMLPELNLPCFG</sequence>
<dbReference type="InterPro" id="IPR030395">
    <property type="entry name" value="GP_PDE_dom"/>
</dbReference>
<evidence type="ECO:0000313" key="8">
    <source>
        <dbReference type="EMBL" id="KAK9027108.1"/>
    </source>
</evidence>
<accession>A0ABR2SP81</accession>
<dbReference type="SUPFAM" id="SSF51695">
    <property type="entry name" value="PLC-like phosphodiesterases"/>
    <property type="match status" value="1"/>
</dbReference>
<evidence type="ECO:0000256" key="4">
    <source>
        <dbReference type="ARBA" id="ARBA00022801"/>
    </source>
</evidence>
<dbReference type="PANTHER" id="PTHR43620">
    <property type="entry name" value="GLYCEROPHOSPHORYL DIESTER PHOSPHODIESTERASE"/>
    <property type="match status" value="1"/>
</dbReference>
<evidence type="ECO:0000259" key="7">
    <source>
        <dbReference type="PROSITE" id="PS51704"/>
    </source>
</evidence>